<dbReference type="EMBL" id="BLXZ01000008">
    <property type="protein sequence ID" value="GFO70027.1"/>
    <property type="molecule type" value="Genomic_DNA"/>
</dbReference>
<evidence type="ECO:0000313" key="3">
    <source>
        <dbReference type="Proteomes" id="UP000587586"/>
    </source>
</evidence>
<dbReference type="RefSeq" id="WP_183362617.1">
    <property type="nucleotide sequence ID" value="NZ_BLXZ01000008.1"/>
</dbReference>
<dbReference type="Pfam" id="PF13503">
    <property type="entry name" value="DUF4123"/>
    <property type="match status" value="1"/>
</dbReference>
<gene>
    <name evidence="2" type="ORF">GMLC_36060</name>
</gene>
<reference evidence="3" key="1">
    <citation type="submission" date="2020-06" db="EMBL/GenBank/DDBJ databases">
        <title>Draft genomic sequecing of Geomonas sp. Red745.</title>
        <authorList>
            <person name="Itoh H."/>
            <person name="Xu Z.X."/>
            <person name="Ushijima N."/>
            <person name="Masuda Y."/>
            <person name="Shiratori Y."/>
            <person name="Senoo K."/>
        </authorList>
    </citation>
    <scope>NUCLEOTIDE SEQUENCE [LARGE SCALE GENOMIC DNA]</scope>
    <source>
        <strain evidence="3">Red745</strain>
    </source>
</reference>
<dbReference type="InterPro" id="IPR025391">
    <property type="entry name" value="DUF4123"/>
</dbReference>
<comment type="caution">
    <text evidence="2">The sequence shown here is derived from an EMBL/GenBank/DDBJ whole genome shotgun (WGS) entry which is preliminary data.</text>
</comment>
<dbReference type="AlphaFoldDB" id="A0A6V8NE19"/>
<protein>
    <recommendedName>
        <fullName evidence="1">DUF4123 domain-containing protein</fullName>
    </recommendedName>
</protein>
<sequence>MQGDLPRHNSPEISMVLYRFFNRLTTPLYAVIDTARDRRIFSLLEDADCDVQPLYPPGFSLAMDHRGPHLVALRPNSSFLDRLTTAGWGNSWGIYLAGPDNFAAVRRHLRRMLFVQLQGGERALFRFYDPRVLRDLLPNCTKEELLQFFGPLTAAYLESHTGREVVCFSLDRAGGTDEQPPTECLSEYRVKLT</sequence>
<accession>A0A6V8NE19</accession>
<name>A0A6V8NE19_9BACT</name>
<proteinExistence type="predicted"/>
<dbReference type="Proteomes" id="UP000587586">
    <property type="component" value="Unassembled WGS sequence"/>
</dbReference>
<keyword evidence="3" id="KW-1185">Reference proteome</keyword>
<feature type="domain" description="DUF4123" evidence="1">
    <location>
        <begin position="28"/>
        <end position="145"/>
    </location>
</feature>
<organism evidence="2 3">
    <name type="scientific">Geomonas limicola</name>
    <dbReference type="NCBI Taxonomy" id="2740186"/>
    <lineage>
        <taxon>Bacteria</taxon>
        <taxon>Pseudomonadati</taxon>
        <taxon>Thermodesulfobacteriota</taxon>
        <taxon>Desulfuromonadia</taxon>
        <taxon>Geobacterales</taxon>
        <taxon>Geobacteraceae</taxon>
        <taxon>Geomonas</taxon>
    </lineage>
</organism>
<evidence type="ECO:0000259" key="1">
    <source>
        <dbReference type="Pfam" id="PF13503"/>
    </source>
</evidence>
<evidence type="ECO:0000313" key="2">
    <source>
        <dbReference type="EMBL" id="GFO70027.1"/>
    </source>
</evidence>